<evidence type="ECO:0000259" key="4">
    <source>
        <dbReference type="PROSITE" id="PS50931"/>
    </source>
</evidence>
<name>A0A1H1HEX5_9ACTN</name>
<keyword evidence="3" id="KW-0804">Transcription</keyword>
<dbReference type="PANTHER" id="PTHR30126">
    <property type="entry name" value="HTH-TYPE TRANSCRIPTIONAL REGULATOR"/>
    <property type="match status" value="1"/>
</dbReference>
<evidence type="ECO:0000313" key="6">
    <source>
        <dbReference type="Proteomes" id="UP000183053"/>
    </source>
</evidence>
<evidence type="ECO:0000313" key="5">
    <source>
        <dbReference type="EMBL" id="SDR24004.1"/>
    </source>
</evidence>
<organism evidence="5 6">
    <name type="scientific">Tsukamurella pulmonis</name>
    <dbReference type="NCBI Taxonomy" id="47312"/>
    <lineage>
        <taxon>Bacteria</taxon>
        <taxon>Bacillati</taxon>
        <taxon>Actinomycetota</taxon>
        <taxon>Actinomycetes</taxon>
        <taxon>Mycobacteriales</taxon>
        <taxon>Tsukamurellaceae</taxon>
        <taxon>Tsukamurella</taxon>
    </lineage>
</organism>
<evidence type="ECO:0000256" key="1">
    <source>
        <dbReference type="ARBA" id="ARBA00009437"/>
    </source>
</evidence>
<dbReference type="Proteomes" id="UP000183053">
    <property type="component" value="Unassembled WGS sequence"/>
</dbReference>
<evidence type="ECO:0000256" key="2">
    <source>
        <dbReference type="ARBA" id="ARBA00023015"/>
    </source>
</evidence>
<keyword evidence="2" id="KW-0805">Transcription regulation</keyword>
<comment type="similarity">
    <text evidence="1">Belongs to the LysR transcriptional regulatory family.</text>
</comment>
<dbReference type="InterPro" id="IPR036390">
    <property type="entry name" value="WH_DNA-bd_sf"/>
</dbReference>
<dbReference type="STRING" id="47312.SAMN04489765_4121"/>
<dbReference type="Gene3D" id="1.10.10.10">
    <property type="entry name" value="Winged helix-like DNA-binding domain superfamily/Winged helix DNA-binding domain"/>
    <property type="match status" value="1"/>
</dbReference>
<evidence type="ECO:0000256" key="3">
    <source>
        <dbReference type="ARBA" id="ARBA00023163"/>
    </source>
</evidence>
<dbReference type="PROSITE" id="PS50931">
    <property type="entry name" value="HTH_LYSR"/>
    <property type="match status" value="1"/>
</dbReference>
<dbReference type="GO" id="GO:0000976">
    <property type="term" value="F:transcription cis-regulatory region binding"/>
    <property type="evidence" value="ECO:0007669"/>
    <property type="project" value="TreeGrafter"/>
</dbReference>
<protein>
    <submittedName>
        <fullName evidence="5">Regulatory helix-turn-helix protein, lysR family</fullName>
    </submittedName>
</protein>
<accession>A0A1H1HEX5</accession>
<dbReference type="InterPro" id="IPR036388">
    <property type="entry name" value="WH-like_DNA-bd_sf"/>
</dbReference>
<dbReference type="OrthoDB" id="4773580at2"/>
<feature type="domain" description="HTH lysR-type" evidence="4">
    <location>
        <begin position="1"/>
        <end position="59"/>
    </location>
</feature>
<dbReference type="Pfam" id="PF00126">
    <property type="entry name" value="HTH_1"/>
    <property type="match status" value="1"/>
</dbReference>
<dbReference type="RefSeq" id="WP_068564340.1">
    <property type="nucleotide sequence ID" value="NZ_FNLF01000002.1"/>
</dbReference>
<dbReference type="SUPFAM" id="SSF46785">
    <property type="entry name" value="Winged helix' DNA-binding domain"/>
    <property type="match status" value="1"/>
</dbReference>
<reference evidence="6" key="1">
    <citation type="submission" date="2016-10" db="EMBL/GenBank/DDBJ databases">
        <authorList>
            <person name="Varghese N."/>
            <person name="Submissions S."/>
        </authorList>
    </citation>
    <scope>NUCLEOTIDE SEQUENCE [LARGE SCALE GENOMIC DNA]</scope>
    <source>
        <strain evidence="6">DSM 44142</strain>
    </source>
</reference>
<dbReference type="AlphaFoldDB" id="A0A1H1HEX5"/>
<dbReference type="EMBL" id="FNLF01000002">
    <property type="protein sequence ID" value="SDR24004.1"/>
    <property type="molecule type" value="Genomic_DNA"/>
</dbReference>
<keyword evidence="6" id="KW-1185">Reference proteome</keyword>
<dbReference type="GO" id="GO:0003700">
    <property type="term" value="F:DNA-binding transcription factor activity"/>
    <property type="evidence" value="ECO:0007669"/>
    <property type="project" value="InterPro"/>
</dbReference>
<proteinExistence type="inferred from homology"/>
<dbReference type="InterPro" id="IPR000847">
    <property type="entry name" value="LysR_HTH_N"/>
</dbReference>
<gene>
    <name evidence="5" type="ORF">SAMN04489765_4121</name>
</gene>
<sequence>MSDIERLRVVATVARTHSISEAARAHGVAQSTVTRSVAKTEELVGFPLFRRTAEGAHPTTGARSAITLIECIVGGFDELRALGANRPAAFRLAHRADLPVPARLEDTVALWNRDNTPTVEPIVVEDPVAAVRAGDASFALVTNSGPLLPGLETVMVRVTRLERIELLHLSEPPTEAAAFLARV</sequence>
<dbReference type="PANTHER" id="PTHR30126:SF39">
    <property type="entry name" value="HTH-TYPE TRANSCRIPTIONAL REGULATOR CYSL"/>
    <property type="match status" value="1"/>
</dbReference>